<dbReference type="Proteomes" id="UP000276776">
    <property type="component" value="Unassembled WGS sequence"/>
</dbReference>
<evidence type="ECO:0000259" key="1">
    <source>
        <dbReference type="PROSITE" id="PS50132"/>
    </source>
</evidence>
<dbReference type="Pfam" id="PF00615">
    <property type="entry name" value="RGS"/>
    <property type="match status" value="1"/>
</dbReference>
<gene>
    <name evidence="2" type="ORF">TCLT_LOCUS5030</name>
</gene>
<reference evidence="2 3" key="2">
    <citation type="submission" date="2018-11" db="EMBL/GenBank/DDBJ databases">
        <authorList>
            <consortium name="Pathogen Informatics"/>
        </authorList>
    </citation>
    <scope>NUCLEOTIDE SEQUENCE [LARGE SCALE GENOMIC DNA]</scope>
</reference>
<keyword evidence="3" id="KW-1185">Reference proteome</keyword>
<dbReference type="OrthoDB" id="196547at2759"/>
<organism evidence="4">
    <name type="scientific">Thelazia callipaeda</name>
    <name type="common">Oriental eyeworm</name>
    <name type="synonym">Parasitic nematode</name>
    <dbReference type="NCBI Taxonomy" id="103827"/>
    <lineage>
        <taxon>Eukaryota</taxon>
        <taxon>Metazoa</taxon>
        <taxon>Ecdysozoa</taxon>
        <taxon>Nematoda</taxon>
        <taxon>Chromadorea</taxon>
        <taxon>Rhabditida</taxon>
        <taxon>Spirurina</taxon>
        <taxon>Spiruromorpha</taxon>
        <taxon>Thelazioidea</taxon>
        <taxon>Thelaziidae</taxon>
        <taxon>Thelazia</taxon>
    </lineage>
</organism>
<dbReference type="PANTHER" id="PTHR10845">
    <property type="entry name" value="REGULATOR OF G PROTEIN SIGNALING"/>
    <property type="match status" value="1"/>
</dbReference>
<evidence type="ECO:0000313" key="2">
    <source>
        <dbReference type="EMBL" id="VDN02230.1"/>
    </source>
</evidence>
<dbReference type="Gene3D" id="1.10.196.10">
    <property type="match status" value="1"/>
</dbReference>
<evidence type="ECO:0000313" key="3">
    <source>
        <dbReference type="Proteomes" id="UP000276776"/>
    </source>
</evidence>
<dbReference type="EMBL" id="UYYF01004316">
    <property type="protein sequence ID" value="VDN02230.1"/>
    <property type="molecule type" value="Genomic_DNA"/>
</dbReference>
<dbReference type="PRINTS" id="PR01301">
    <property type="entry name" value="RGSPROTEIN"/>
</dbReference>
<accession>A0A0N5CXC1</accession>
<dbReference type="InterPro" id="IPR036305">
    <property type="entry name" value="RGS_sf"/>
</dbReference>
<dbReference type="Gene3D" id="1.10.167.10">
    <property type="entry name" value="Regulator of G-protein Signalling 4, domain 2"/>
    <property type="match status" value="1"/>
</dbReference>
<dbReference type="AlphaFoldDB" id="A0A0N5CXC1"/>
<dbReference type="PANTHER" id="PTHR10845:SF254">
    <property type="entry name" value="RGS DOMAIN-CONTAINING PROTEIN-RELATED"/>
    <property type="match status" value="1"/>
</dbReference>
<evidence type="ECO:0000313" key="4">
    <source>
        <dbReference type="WBParaSite" id="TCLT_0000504101-mRNA-1"/>
    </source>
</evidence>
<dbReference type="PROSITE" id="PS50132">
    <property type="entry name" value="RGS"/>
    <property type="match status" value="1"/>
</dbReference>
<dbReference type="SMART" id="SM00315">
    <property type="entry name" value="RGS"/>
    <property type="match status" value="1"/>
</dbReference>
<dbReference type="InterPro" id="IPR044926">
    <property type="entry name" value="RGS_subdomain_2"/>
</dbReference>
<protein>
    <submittedName>
        <fullName evidence="4">RGS domain-containing protein</fullName>
    </submittedName>
</protein>
<proteinExistence type="predicted"/>
<feature type="domain" description="RGS" evidence="1">
    <location>
        <begin position="45"/>
        <end position="149"/>
    </location>
</feature>
<reference evidence="4" key="1">
    <citation type="submission" date="2017-02" db="UniProtKB">
        <authorList>
            <consortium name="WormBaseParasite"/>
        </authorList>
    </citation>
    <scope>IDENTIFICATION</scope>
</reference>
<name>A0A0N5CXC1_THECL</name>
<dbReference type="InterPro" id="IPR016137">
    <property type="entry name" value="RGS"/>
</dbReference>
<sequence>MLKVVERESLIASEGEDDNLVERPLCSVPGALQQNSNNGNEWTEAFDELIRSPEGRRQFTKFLRSEYSEENIVFWWAVEELHEIGRNGGELVNAVQDIYNTFVAADSSLAINIDHDTRADITERIEHQDKANYTEDVFDKAQSHVYRYN</sequence>
<dbReference type="InterPro" id="IPR024066">
    <property type="entry name" value="RGS_subdom1/3"/>
</dbReference>
<dbReference type="STRING" id="103827.A0A0N5CXC1"/>
<dbReference type="WBParaSite" id="TCLT_0000504101-mRNA-1">
    <property type="protein sequence ID" value="TCLT_0000504101-mRNA-1"/>
    <property type="gene ID" value="TCLT_0000504101"/>
</dbReference>
<dbReference type="SUPFAM" id="SSF48097">
    <property type="entry name" value="Regulator of G-protein signaling, RGS"/>
    <property type="match status" value="1"/>
</dbReference>